<dbReference type="InterPro" id="IPR036388">
    <property type="entry name" value="WH-like_DNA-bd_sf"/>
</dbReference>
<evidence type="ECO:0000256" key="3">
    <source>
        <dbReference type="ARBA" id="ARBA00023163"/>
    </source>
</evidence>
<keyword evidence="2" id="KW-0238">DNA-binding</keyword>
<dbReference type="PROSITE" id="PS01117">
    <property type="entry name" value="HTH_MARR_1"/>
    <property type="match status" value="1"/>
</dbReference>
<dbReference type="InterPro" id="IPR039422">
    <property type="entry name" value="MarR/SlyA-like"/>
</dbReference>
<keyword evidence="1" id="KW-0805">Transcription regulation</keyword>
<sequence>MLRGGAGDGAATTLEPYPESVNYLTINCGRTIVALLPALAASLGHVLWRASARVTGALDGTVAPTTDIHGYAVLLALGDEGVPRSQQWVADAVALSRTTLTKVAARLVAAGLVERVRNPADRRAWALTRTPAGAEAVARWEPLVERLQDAVSGGLDSAEREELHDLLLAVTRPHLSPEAPSSLLASTGFLVTRLHARMHADLAAALRELEVEPRHLGTFRALRSAGPFPQAELARHLGTSGPTVVEIVDHLERLGALERRRPEADRRTQVLHLLPRGEALLTAADERAEAVISALLAPLSPDQRDRLRALLVRFVEG</sequence>
<keyword evidence="6" id="KW-1185">Reference proteome</keyword>
<dbReference type="GO" id="GO:0006950">
    <property type="term" value="P:response to stress"/>
    <property type="evidence" value="ECO:0007669"/>
    <property type="project" value="TreeGrafter"/>
</dbReference>
<evidence type="ECO:0000256" key="2">
    <source>
        <dbReference type="ARBA" id="ARBA00023125"/>
    </source>
</evidence>
<feature type="domain" description="HTH marR-type" evidence="4">
    <location>
        <begin position="160"/>
        <end position="316"/>
    </location>
</feature>
<dbReference type="Proteomes" id="UP000473325">
    <property type="component" value="Unassembled WGS sequence"/>
</dbReference>
<dbReference type="PRINTS" id="PR00598">
    <property type="entry name" value="HTHMARR"/>
</dbReference>
<evidence type="ECO:0000256" key="1">
    <source>
        <dbReference type="ARBA" id="ARBA00023015"/>
    </source>
</evidence>
<dbReference type="PANTHER" id="PTHR33164:SF43">
    <property type="entry name" value="HTH-TYPE TRANSCRIPTIONAL REPRESSOR YETL"/>
    <property type="match status" value="1"/>
</dbReference>
<reference evidence="5 6" key="1">
    <citation type="submission" date="2019-12" db="EMBL/GenBank/DDBJ databases">
        <authorList>
            <person name="Kun Z."/>
        </authorList>
    </citation>
    <scope>NUCLEOTIDE SEQUENCE [LARGE SCALE GENOMIC DNA]</scope>
    <source>
        <strain evidence="5 6">YIM 123512</strain>
    </source>
</reference>
<organism evidence="5 6">
    <name type="scientific">Nocardioides flavescens</name>
    <dbReference type="NCBI Taxonomy" id="2691959"/>
    <lineage>
        <taxon>Bacteria</taxon>
        <taxon>Bacillati</taxon>
        <taxon>Actinomycetota</taxon>
        <taxon>Actinomycetes</taxon>
        <taxon>Propionibacteriales</taxon>
        <taxon>Nocardioidaceae</taxon>
        <taxon>Nocardioides</taxon>
    </lineage>
</organism>
<dbReference type="InterPro" id="IPR000835">
    <property type="entry name" value="HTH_MarR-typ"/>
</dbReference>
<evidence type="ECO:0000313" key="6">
    <source>
        <dbReference type="Proteomes" id="UP000473325"/>
    </source>
</evidence>
<dbReference type="InterPro" id="IPR023187">
    <property type="entry name" value="Tscrpt_reg_MarR-type_CS"/>
</dbReference>
<dbReference type="PANTHER" id="PTHR33164">
    <property type="entry name" value="TRANSCRIPTIONAL REGULATOR, MARR FAMILY"/>
    <property type="match status" value="1"/>
</dbReference>
<keyword evidence="3" id="KW-0804">Transcription</keyword>
<dbReference type="EMBL" id="WUEK01000003">
    <property type="protein sequence ID" value="MXG88972.1"/>
    <property type="molecule type" value="Genomic_DNA"/>
</dbReference>
<dbReference type="SUPFAM" id="SSF46785">
    <property type="entry name" value="Winged helix' DNA-binding domain"/>
    <property type="match status" value="2"/>
</dbReference>
<proteinExistence type="predicted"/>
<gene>
    <name evidence="5" type="ORF">GRQ65_05340</name>
</gene>
<name>A0A6L7EZC1_9ACTN</name>
<dbReference type="AlphaFoldDB" id="A0A6L7EZC1"/>
<dbReference type="GO" id="GO:0003700">
    <property type="term" value="F:DNA-binding transcription factor activity"/>
    <property type="evidence" value="ECO:0007669"/>
    <property type="project" value="InterPro"/>
</dbReference>
<dbReference type="Pfam" id="PF12802">
    <property type="entry name" value="MarR_2"/>
    <property type="match status" value="2"/>
</dbReference>
<dbReference type="InterPro" id="IPR036390">
    <property type="entry name" value="WH_DNA-bd_sf"/>
</dbReference>
<accession>A0A6L7EZC1</accession>
<dbReference type="Gene3D" id="1.10.10.10">
    <property type="entry name" value="Winged helix-like DNA-binding domain superfamily/Winged helix DNA-binding domain"/>
    <property type="match status" value="2"/>
</dbReference>
<dbReference type="GO" id="GO:0003677">
    <property type="term" value="F:DNA binding"/>
    <property type="evidence" value="ECO:0007669"/>
    <property type="project" value="UniProtKB-KW"/>
</dbReference>
<dbReference type="SMART" id="SM00347">
    <property type="entry name" value="HTH_MARR"/>
    <property type="match status" value="2"/>
</dbReference>
<protein>
    <submittedName>
        <fullName evidence="5">MarR family transcriptional regulator</fullName>
    </submittedName>
</protein>
<evidence type="ECO:0000313" key="5">
    <source>
        <dbReference type="EMBL" id="MXG88972.1"/>
    </source>
</evidence>
<dbReference type="PROSITE" id="PS50995">
    <property type="entry name" value="HTH_MARR_2"/>
    <property type="match status" value="1"/>
</dbReference>
<comment type="caution">
    <text evidence="5">The sequence shown here is derived from an EMBL/GenBank/DDBJ whole genome shotgun (WGS) entry which is preliminary data.</text>
</comment>
<evidence type="ECO:0000259" key="4">
    <source>
        <dbReference type="PROSITE" id="PS50995"/>
    </source>
</evidence>